<accession>A0AAU8JFG4</accession>
<sequence length="88" mass="10181">MPSPIMYEAEETFVVLDPNLLEEEFMTGEELLIKLKQILSQTPVDELTPDIRKYSSLDEQAKYLLTTGCELQMAPGKTLQWYVVRLEK</sequence>
<name>A0AAU8JFG4_9CYAN</name>
<dbReference type="Gene3D" id="3.90.940.40">
    <property type="entry name" value="Protein CHLORORESPIRATORY REDUCTION 7"/>
    <property type="match status" value="1"/>
</dbReference>
<dbReference type="RefSeq" id="WP_054465114.1">
    <property type="nucleotide sequence ID" value="NZ_CP159837.1"/>
</dbReference>
<proteinExistence type="predicted"/>
<dbReference type="PANTHER" id="PTHR36803:SF1">
    <property type="entry name" value="PROTEIN CHLORORESPIRATORY REDUCTION 7, CHLOROPLASTIC"/>
    <property type="match status" value="1"/>
</dbReference>
<evidence type="ECO:0000313" key="1">
    <source>
        <dbReference type="EMBL" id="XCM37551.1"/>
    </source>
</evidence>
<reference evidence="1" key="1">
    <citation type="submission" date="2024-07" db="EMBL/GenBank/DDBJ databases">
        <authorList>
            <person name="Kim Y.J."/>
            <person name="Jeong J.Y."/>
        </authorList>
    </citation>
    <scope>NUCLEOTIDE SEQUENCE</scope>
    <source>
        <strain evidence="1">GIHE-MW2</strain>
    </source>
</reference>
<gene>
    <name evidence="1" type="ORF">ABWT76_000317</name>
</gene>
<protein>
    <submittedName>
        <fullName evidence="1">Chlororespiratory reduction protein 7</fullName>
    </submittedName>
</protein>
<organism evidence="1">
    <name type="scientific">Planktothricoides raciborskii GIHE-MW2</name>
    <dbReference type="NCBI Taxonomy" id="2792601"/>
    <lineage>
        <taxon>Bacteria</taxon>
        <taxon>Bacillati</taxon>
        <taxon>Cyanobacteriota</taxon>
        <taxon>Cyanophyceae</taxon>
        <taxon>Oscillatoriophycideae</taxon>
        <taxon>Oscillatoriales</taxon>
        <taxon>Oscillatoriaceae</taxon>
        <taxon>Planktothricoides</taxon>
    </lineage>
</organism>
<dbReference type="AlphaFoldDB" id="A0AAU8JFG4"/>
<dbReference type="Pfam" id="PF12095">
    <property type="entry name" value="CRR7"/>
    <property type="match status" value="1"/>
</dbReference>
<dbReference type="EMBL" id="CP159837">
    <property type="protein sequence ID" value="XCM37551.1"/>
    <property type="molecule type" value="Genomic_DNA"/>
</dbReference>
<dbReference type="InterPro" id="IPR038150">
    <property type="entry name" value="CRR7-like_sf"/>
</dbReference>
<dbReference type="InterPro" id="IPR021954">
    <property type="entry name" value="CRR7"/>
</dbReference>
<dbReference type="PANTHER" id="PTHR36803">
    <property type="entry name" value="PROTEIN CHLORORESPIRATORY REDUCTION 7, CHLOROPLASTIC"/>
    <property type="match status" value="1"/>
</dbReference>